<dbReference type="EMBL" id="KN831978">
    <property type="protein sequence ID" value="KIO03080.1"/>
    <property type="molecule type" value="Genomic_DNA"/>
</dbReference>
<gene>
    <name evidence="5" type="ORF">M404DRAFT_9604</name>
</gene>
<dbReference type="Pfam" id="PF00018">
    <property type="entry name" value="SH3_1"/>
    <property type="match status" value="1"/>
</dbReference>
<evidence type="ECO:0000259" key="4">
    <source>
        <dbReference type="PROSITE" id="PS50002"/>
    </source>
</evidence>
<reference evidence="5 6" key="1">
    <citation type="submission" date="2014-04" db="EMBL/GenBank/DDBJ databases">
        <authorList>
            <consortium name="DOE Joint Genome Institute"/>
            <person name="Kuo A."/>
            <person name="Kohler A."/>
            <person name="Costa M.D."/>
            <person name="Nagy L.G."/>
            <person name="Floudas D."/>
            <person name="Copeland A."/>
            <person name="Barry K.W."/>
            <person name="Cichocki N."/>
            <person name="Veneault-Fourrey C."/>
            <person name="LaButti K."/>
            <person name="Lindquist E.A."/>
            <person name="Lipzen A."/>
            <person name="Lundell T."/>
            <person name="Morin E."/>
            <person name="Murat C."/>
            <person name="Sun H."/>
            <person name="Tunlid A."/>
            <person name="Henrissat B."/>
            <person name="Grigoriev I.V."/>
            <person name="Hibbett D.S."/>
            <person name="Martin F."/>
            <person name="Nordberg H.P."/>
            <person name="Cantor M.N."/>
            <person name="Hua S.X."/>
        </authorList>
    </citation>
    <scope>NUCLEOTIDE SEQUENCE [LARGE SCALE GENOMIC DNA]</scope>
    <source>
        <strain evidence="5 6">Marx 270</strain>
    </source>
</reference>
<evidence type="ECO:0000313" key="5">
    <source>
        <dbReference type="EMBL" id="KIO03080.1"/>
    </source>
</evidence>
<dbReference type="Gene3D" id="2.30.30.40">
    <property type="entry name" value="SH3 Domains"/>
    <property type="match status" value="1"/>
</dbReference>
<dbReference type="PANTHER" id="PTHR45929">
    <property type="entry name" value="JAK PATHWAY SIGNAL TRANSDUCTION ADAPTOR MOLECULE"/>
    <property type="match status" value="1"/>
</dbReference>
<dbReference type="PRINTS" id="PR00452">
    <property type="entry name" value="SH3DOMAIN"/>
</dbReference>
<dbReference type="PANTHER" id="PTHR45929:SF7">
    <property type="entry name" value="LAS SEVENTEEN-BINDING PROTEIN 1"/>
    <property type="match status" value="1"/>
</dbReference>
<sequence>MVFSRLSTQEKEAFFGLLDEYFQSRPELFGNGGVGSGIGLGISPATAASAVQRALSPATGDDNNNGGRGSASTPGVMTIPGGRLAGNNALMSSASAADPGDLTVEAGSRILVTERSSGDWFLSSVKIHIIGIELDASCNGVNDGLYSDGKIHKSNMYKASTNVTTITGVELGRPENVSHWALQEAGNLHGFHLGQLDTSPRRSEPEPEPEPKPEQQGEWVEALYDYSSEDPGDLTVEAGSRILVTERSSGDWWTGKIDGQGREGLFPASYVKLL</sequence>
<evidence type="ECO:0000256" key="2">
    <source>
        <dbReference type="PROSITE-ProRule" id="PRU00192"/>
    </source>
</evidence>
<dbReference type="SMART" id="SM00326">
    <property type="entry name" value="SH3"/>
    <property type="match status" value="1"/>
</dbReference>
<name>A0A0C3NQC9_PISTI</name>
<dbReference type="InterPro" id="IPR036028">
    <property type="entry name" value="SH3-like_dom_sf"/>
</dbReference>
<dbReference type="AlphaFoldDB" id="A0A0C3NQC9"/>
<dbReference type="PROSITE" id="PS50002">
    <property type="entry name" value="SH3"/>
    <property type="match status" value="1"/>
</dbReference>
<dbReference type="Proteomes" id="UP000054217">
    <property type="component" value="Unassembled WGS sequence"/>
</dbReference>
<dbReference type="InterPro" id="IPR001452">
    <property type="entry name" value="SH3_domain"/>
</dbReference>
<feature type="compositionally biased region" description="Basic and acidic residues" evidence="3">
    <location>
        <begin position="199"/>
        <end position="215"/>
    </location>
</feature>
<proteinExistence type="predicted"/>
<dbReference type="HOGENOM" id="CLU_067162_0_0_1"/>
<dbReference type="InterPro" id="IPR050670">
    <property type="entry name" value="STAM"/>
</dbReference>
<feature type="region of interest" description="Disordered" evidence="3">
    <location>
        <begin position="56"/>
        <end position="78"/>
    </location>
</feature>
<accession>A0A0C3NQC9</accession>
<protein>
    <recommendedName>
        <fullName evidence="4">SH3 domain-containing protein</fullName>
    </recommendedName>
</protein>
<dbReference type="SUPFAM" id="SSF50044">
    <property type="entry name" value="SH3-domain"/>
    <property type="match status" value="1"/>
</dbReference>
<dbReference type="STRING" id="870435.A0A0C3NQC9"/>
<dbReference type="OrthoDB" id="10255128at2759"/>
<evidence type="ECO:0000256" key="1">
    <source>
        <dbReference type="ARBA" id="ARBA00022443"/>
    </source>
</evidence>
<feature type="compositionally biased region" description="Polar residues" evidence="3">
    <location>
        <begin position="61"/>
        <end position="75"/>
    </location>
</feature>
<organism evidence="5 6">
    <name type="scientific">Pisolithus tinctorius Marx 270</name>
    <dbReference type="NCBI Taxonomy" id="870435"/>
    <lineage>
        <taxon>Eukaryota</taxon>
        <taxon>Fungi</taxon>
        <taxon>Dikarya</taxon>
        <taxon>Basidiomycota</taxon>
        <taxon>Agaricomycotina</taxon>
        <taxon>Agaricomycetes</taxon>
        <taxon>Agaricomycetidae</taxon>
        <taxon>Boletales</taxon>
        <taxon>Sclerodermatineae</taxon>
        <taxon>Pisolithaceae</taxon>
        <taxon>Pisolithus</taxon>
    </lineage>
</organism>
<feature type="region of interest" description="Disordered" evidence="3">
    <location>
        <begin position="192"/>
        <end position="217"/>
    </location>
</feature>
<keyword evidence="1 2" id="KW-0728">SH3 domain</keyword>
<keyword evidence="6" id="KW-1185">Reference proteome</keyword>
<evidence type="ECO:0000313" key="6">
    <source>
        <dbReference type="Proteomes" id="UP000054217"/>
    </source>
</evidence>
<evidence type="ECO:0000256" key="3">
    <source>
        <dbReference type="SAM" id="MobiDB-lite"/>
    </source>
</evidence>
<dbReference type="CDD" id="cd00174">
    <property type="entry name" value="SH3"/>
    <property type="match status" value="1"/>
</dbReference>
<dbReference type="InParanoid" id="A0A0C3NQC9"/>
<reference evidence="6" key="2">
    <citation type="submission" date="2015-01" db="EMBL/GenBank/DDBJ databases">
        <title>Evolutionary Origins and Diversification of the Mycorrhizal Mutualists.</title>
        <authorList>
            <consortium name="DOE Joint Genome Institute"/>
            <consortium name="Mycorrhizal Genomics Consortium"/>
            <person name="Kohler A."/>
            <person name="Kuo A."/>
            <person name="Nagy L.G."/>
            <person name="Floudas D."/>
            <person name="Copeland A."/>
            <person name="Barry K.W."/>
            <person name="Cichocki N."/>
            <person name="Veneault-Fourrey C."/>
            <person name="LaButti K."/>
            <person name="Lindquist E.A."/>
            <person name="Lipzen A."/>
            <person name="Lundell T."/>
            <person name="Morin E."/>
            <person name="Murat C."/>
            <person name="Riley R."/>
            <person name="Ohm R."/>
            <person name="Sun H."/>
            <person name="Tunlid A."/>
            <person name="Henrissat B."/>
            <person name="Grigoriev I.V."/>
            <person name="Hibbett D.S."/>
            <person name="Martin F."/>
        </authorList>
    </citation>
    <scope>NUCLEOTIDE SEQUENCE [LARGE SCALE GENOMIC DNA]</scope>
    <source>
        <strain evidence="6">Marx 270</strain>
    </source>
</reference>
<feature type="domain" description="SH3" evidence="4">
    <location>
        <begin position="215"/>
        <end position="274"/>
    </location>
</feature>